<gene>
    <name evidence="1" type="ORF">ACFQ04_06575</name>
</gene>
<evidence type="ECO:0008006" key="3">
    <source>
        <dbReference type="Google" id="ProtNLM"/>
    </source>
</evidence>
<dbReference type="RefSeq" id="WP_253646649.1">
    <property type="nucleotide sequence ID" value="NZ_BAAAMO010000002.1"/>
</dbReference>
<evidence type="ECO:0000313" key="2">
    <source>
        <dbReference type="Proteomes" id="UP001597068"/>
    </source>
</evidence>
<accession>A0ABW3G5P7</accession>
<organism evidence="1 2">
    <name type="scientific">Williamsia deligens</name>
    <dbReference type="NCBI Taxonomy" id="321325"/>
    <lineage>
        <taxon>Bacteria</taxon>
        <taxon>Bacillati</taxon>
        <taxon>Actinomycetota</taxon>
        <taxon>Actinomycetes</taxon>
        <taxon>Mycobacteriales</taxon>
        <taxon>Nocardiaceae</taxon>
        <taxon>Williamsia</taxon>
    </lineage>
</organism>
<keyword evidence="2" id="KW-1185">Reference proteome</keyword>
<proteinExistence type="predicted"/>
<sequence length="235" mass="25463">MTIAIRPFELDRFEALPRHTRRCVFWEVDPAANPDPGSGRVIDTEFDKEAWVSMVMLDWGRCAQTAVDTRTDRIVGTAFYAPPGRVPRARLFPTSPVSPDAVLLTSIRVEAGRPGTAQALIDAVLGDLIRRGVRAVEAFGIVRSSAVGDADPTSGLRDNAVPGGLCAGCMVDAHFLADAGFELVAAHHRFPRYRLELDEGLGWKNAVESALDNLVIMATIDVTGRERTRVATPVG</sequence>
<name>A0ABW3G5P7_9NOCA</name>
<evidence type="ECO:0000313" key="1">
    <source>
        <dbReference type="EMBL" id="MFD0925398.1"/>
    </source>
</evidence>
<dbReference type="Proteomes" id="UP001597068">
    <property type="component" value="Unassembled WGS sequence"/>
</dbReference>
<dbReference type="EMBL" id="JBHTIL010000001">
    <property type="protein sequence ID" value="MFD0925398.1"/>
    <property type="molecule type" value="Genomic_DNA"/>
</dbReference>
<comment type="caution">
    <text evidence="1">The sequence shown here is derived from an EMBL/GenBank/DDBJ whole genome shotgun (WGS) entry which is preliminary data.</text>
</comment>
<reference evidence="2" key="1">
    <citation type="journal article" date="2019" name="Int. J. Syst. Evol. Microbiol.">
        <title>The Global Catalogue of Microorganisms (GCM) 10K type strain sequencing project: providing services to taxonomists for standard genome sequencing and annotation.</title>
        <authorList>
            <consortium name="The Broad Institute Genomics Platform"/>
            <consortium name="The Broad Institute Genome Sequencing Center for Infectious Disease"/>
            <person name="Wu L."/>
            <person name="Ma J."/>
        </authorList>
    </citation>
    <scope>NUCLEOTIDE SEQUENCE [LARGE SCALE GENOMIC DNA]</scope>
    <source>
        <strain evidence="2">CCUG 50873</strain>
    </source>
</reference>
<protein>
    <recommendedName>
        <fullName evidence="3">N-acetyltransferase domain-containing protein</fullName>
    </recommendedName>
</protein>